<dbReference type="InterPro" id="IPR035965">
    <property type="entry name" value="PAS-like_dom_sf"/>
</dbReference>
<dbReference type="InterPro" id="IPR013655">
    <property type="entry name" value="PAS_fold_3"/>
</dbReference>
<dbReference type="InterPro" id="IPR029787">
    <property type="entry name" value="Nucleotide_cyclase"/>
</dbReference>
<dbReference type="InterPro" id="IPR001633">
    <property type="entry name" value="EAL_dom"/>
</dbReference>
<dbReference type="SMART" id="SM00052">
    <property type="entry name" value="EAL"/>
    <property type="match status" value="1"/>
</dbReference>
<dbReference type="Gene3D" id="3.20.20.450">
    <property type="entry name" value="EAL domain"/>
    <property type="match status" value="1"/>
</dbReference>
<reference evidence="4 5" key="1">
    <citation type="submission" date="2019-01" db="EMBL/GenBank/DDBJ databases">
        <title>Complete genome of a denitifying bacterium Halomons sp. BC-M4-5.</title>
        <authorList>
            <person name="Wang L."/>
            <person name="Shao Z."/>
        </authorList>
    </citation>
    <scope>NUCLEOTIDE SEQUENCE [LARGE SCALE GENOMIC DNA]</scope>
    <source>
        <strain evidence="4 5">BC-M4-5</strain>
    </source>
</reference>
<organism evidence="4 5">
    <name type="scientific">Billgrantia tianxiuensis</name>
    <dbReference type="NCBI Taxonomy" id="2497861"/>
    <lineage>
        <taxon>Bacteria</taxon>
        <taxon>Pseudomonadati</taxon>
        <taxon>Pseudomonadota</taxon>
        <taxon>Gammaproteobacteria</taxon>
        <taxon>Oceanospirillales</taxon>
        <taxon>Halomonadaceae</taxon>
        <taxon>Billgrantia</taxon>
    </lineage>
</organism>
<feature type="domain" description="PAS" evidence="1">
    <location>
        <begin position="43"/>
        <end position="98"/>
    </location>
</feature>
<feature type="domain" description="GGDEF" evidence="3">
    <location>
        <begin position="202"/>
        <end position="335"/>
    </location>
</feature>
<dbReference type="InterPro" id="IPR052155">
    <property type="entry name" value="Biofilm_reg_signaling"/>
</dbReference>
<dbReference type="CDD" id="cd01949">
    <property type="entry name" value="GGDEF"/>
    <property type="match status" value="1"/>
</dbReference>
<name>A0A6I6SS71_9GAMM</name>
<dbReference type="SMART" id="SM00091">
    <property type="entry name" value="PAS"/>
    <property type="match status" value="1"/>
</dbReference>
<accession>A0A6I6SS71</accession>
<dbReference type="SMART" id="SM00267">
    <property type="entry name" value="GGDEF"/>
    <property type="match status" value="1"/>
</dbReference>
<evidence type="ECO:0000313" key="5">
    <source>
        <dbReference type="Proteomes" id="UP000464013"/>
    </source>
</evidence>
<dbReference type="PROSITE" id="PS50112">
    <property type="entry name" value="PAS"/>
    <property type="match status" value="1"/>
</dbReference>
<dbReference type="CDD" id="cd00130">
    <property type="entry name" value="PAS"/>
    <property type="match status" value="1"/>
</dbReference>
<dbReference type="SUPFAM" id="SSF55073">
    <property type="entry name" value="Nucleotide cyclase"/>
    <property type="match status" value="1"/>
</dbReference>
<dbReference type="Gene3D" id="3.30.70.270">
    <property type="match status" value="1"/>
</dbReference>
<dbReference type="CDD" id="cd01948">
    <property type="entry name" value="EAL"/>
    <property type="match status" value="1"/>
</dbReference>
<dbReference type="Pfam" id="PF08447">
    <property type="entry name" value="PAS_3"/>
    <property type="match status" value="1"/>
</dbReference>
<dbReference type="InterPro" id="IPR035919">
    <property type="entry name" value="EAL_sf"/>
</dbReference>
<dbReference type="Pfam" id="PF00563">
    <property type="entry name" value="EAL"/>
    <property type="match status" value="1"/>
</dbReference>
<dbReference type="KEGG" id="htx:EKK97_14215"/>
<evidence type="ECO:0000313" key="4">
    <source>
        <dbReference type="EMBL" id="QHC50517.1"/>
    </source>
</evidence>
<dbReference type="NCBIfam" id="TIGR00254">
    <property type="entry name" value="GGDEF"/>
    <property type="match status" value="1"/>
</dbReference>
<dbReference type="NCBIfam" id="TIGR00229">
    <property type="entry name" value="sensory_box"/>
    <property type="match status" value="1"/>
</dbReference>
<dbReference type="OrthoDB" id="9787514at2"/>
<dbReference type="InterPro" id="IPR000160">
    <property type="entry name" value="GGDEF_dom"/>
</dbReference>
<feature type="domain" description="EAL" evidence="2">
    <location>
        <begin position="344"/>
        <end position="598"/>
    </location>
</feature>
<dbReference type="SUPFAM" id="SSF55785">
    <property type="entry name" value="PYP-like sensor domain (PAS domain)"/>
    <property type="match status" value="1"/>
</dbReference>
<dbReference type="InterPro" id="IPR000014">
    <property type="entry name" value="PAS"/>
</dbReference>
<dbReference type="PROSITE" id="PS50883">
    <property type="entry name" value="EAL"/>
    <property type="match status" value="1"/>
</dbReference>
<dbReference type="AlphaFoldDB" id="A0A6I6SS71"/>
<evidence type="ECO:0000259" key="2">
    <source>
        <dbReference type="PROSITE" id="PS50883"/>
    </source>
</evidence>
<dbReference type="Gene3D" id="3.30.450.20">
    <property type="entry name" value="PAS domain"/>
    <property type="match status" value="1"/>
</dbReference>
<proteinExistence type="predicted"/>
<sequence length="613" mass="70471">MFPEERFRRWLRRFLGRPSAVAAADSAENDEAVARVRRQYLESEQRFRALLESLPKVAVQGYDRDRRVIYWNEASTRLYGYTSEEAQGGLLEDLIIPDFMREGVVQAHRAWIHEGIEIPPEELELKHKSGELVPVFSHHVMLKEHTDDPLMFCVDVDLSDQKQAHRDLEFATRYDRLTQLPNRHTFETDLEHVLDGMRRRGVGLALIYLDIDYFVEINDALGYEQGDQLLVELSRRLRKELRSTDLLSRVSSDEFVLAFPGLHREEDVLQIVNKIHGLFKRPFGLDGHERRVSASIGVCLFPDNGGSARELIRNADVAKNRAKLEGRGSIRFFHQQLHDELVREHRLAENLERALNAQELTLHYQPQVSAISGRIENLEALLRWELPGGIAVPPHEFIRVAERSGLIHRLGDWVIEEACRQRAQWRAAGVPLERIDINVSGRQLSRPDMFERLRQCLARHGLGPREIGIELTENVLIEADERILKGLWELYHLGFRISIDDFGTGYSSLSYLKRFPVTALKIDRTFVRDAPGEPKDRAIMEAAVFIGHRLGLEVVAEGVEDERQLELIREMKCDLVQGFYFYRPMPAAMTERVLLGLVSAPNGLRAERGRALT</sequence>
<dbReference type="RefSeq" id="WP_159552846.1">
    <property type="nucleotide sequence ID" value="NZ_CP035042.1"/>
</dbReference>
<dbReference type="Proteomes" id="UP000464013">
    <property type="component" value="Chromosome"/>
</dbReference>
<protein>
    <submittedName>
        <fullName evidence="4">EAL domain-containing protein</fullName>
    </submittedName>
</protein>
<dbReference type="EMBL" id="CP035042">
    <property type="protein sequence ID" value="QHC50517.1"/>
    <property type="molecule type" value="Genomic_DNA"/>
</dbReference>
<dbReference type="PROSITE" id="PS50887">
    <property type="entry name" value="GGDEF"/>
    <property type="match status" value="1"/>
</dbReference>
<dbReference type="SUPFAM" id="SSF141868">
    <property type="entry name" value="EAL domain-like"/>
    <property type="match status" value="1"/>
</dbReference>
<evidence type="ECO:0000259" key="1">
    <source>
        <dbReference type="PROSITE" id="PS50112"/>
    </source>
</evidence>
<evidence type="ECO:0000259" key="3">
    <source>
        <dbReference type="PROSITE" id="PS50887"/>
    </source>
</evidence>
<dbReference type="PANTHER" id="PTHR44757:SF2">
    <property type="entry name" value="BIOFILM ARCHITECTURE MAINTENANCE PROTEIN MBAA"/>
    <property type="match status" value="1"/>
</dbReference>
<gene>
    <name evidence="4" type="ORF">EKK97_14215</name>
</gene>
<keyword evidence="5" id="KW-1185">Reference proteome</keyword>
<dbReference type="InterPro" id="IPR043128">
    <property type="entry name" value="Rev_trsase/Diguanyl_cyclase"/>
</dbReference>
<dbReference type="PANTHER" id="PTHR44757">
    <property type="entry name" value="DIGUANYLATE CYCLASE DGCP"/>
    <property type="match status" value="1"/>
</dbReference>
<dbReference type="Pfam" id="PF00990">
    <property type="entry name" value="GGDEF"/>
    <property type="match status" value="1"/>
</dbReference>